<proteinExistence type="predicted"/>
<reference evidence="1" key="1">
    <citation type="submission" date="2021-03" db="EMBL/GenBank/DDBJ databases">
        <authorList>
            <consortium name="DOE Joint Genome Institute"/>
            <person name="Ahrendt S."/>
            <person name="Looney B.P."/>
            <person name="Miyauchi S."/>
            <person name="Morin E."/>
            <person name="Drula E."/>
            <person name="Courty P.E."/>
            <person name="Chicoki N."/>
            <person name="Fauchery L."/>
            <person name="Kohler A."/>
            <person name="Kuo A."/>
            <person name="Labutti K."/>
            <person name="Pangilinan J."/>
            <person name="Lipzen A."/>
            <person name="Riley R."/>
            <person name="Andreopoulos W."/>
            <person name="He G."/>
            <person name="Johnson J."/>
            <person name="Barry K.W."/>
            <person name="Grigoriev I.V."/>
            <person name="Nagy L."/>
            <person name="Hibbett D."/>
            <person name="Henrissat B."/>
            <person name="Matheny P.B."/>
            <person name="Labbe J."/>
            <person name="Martin F."/>
        </authorList>
    </citation>
    <scope>NUCLEOTIDE SEQUENCE</scope>
    <source>
        <strain evidence="1">HHB10654</strain>
    </source>
</reference>
<name>A0ACB8SWS5_9AGAM</name>
<sequence>MPLIDWPSISRLVTRCVLARLFSTFLCCVVIIVQPFSRLGGPSAFLVLTLKELVFAVQDNLAQHVEATILNIMGAMFGIAVSCFGRYLSSLRPDNSASSRAIPAVCLIIIIFTAGWVKSRLPRLQMSARISCFISIWILTTDVGIASLALENATQFLWITFSAAIICLFSSMLLLHWSSTRFADEVAGTFSMLYECLAIGLREAFDFDAHNASEPLPSRQNLLNNLLPRSILLNLTYSQAAFELRVGRLSVKSIKPFIGIVEHTRRELSWGHMNYEHGRDSRIVDAFKGPVLELGHAILASMKAVEASINVVFSVHRAWQAPHVQNTVPHAAQQLLLARDAAREQLRIMFDELDMGQRASSSDFRLSRDLSDYCLFTISLLQMAHEVRNALLVVQDIILIYERSPIRLWLPRLSWAWLGVASPTAILDDRAAPADEPELFEGEIHLSSAEARQGFAECIELEADQQTLKSVDPSIYTIGSSPGLAFRRLFFVQRWWNNRRVLRLRLALSAFFRAFVHSSHLKHAMKNAIGVALLTLPAFFPLDSSVRSWFVKVHGQWMTISYVWVLETNLGATWRVGYLRISGTVLGALYAYITWLICRTNPYGLVAMVTVADVPISWLIINTETPSLGVVASVTLPPIVFPRYLKEDESTPVILLAVWRASMIGAGIIAALAVNTLIFPRRCRVLFLHDTSRTLGLLSQLYLTLGREMFQHSISCDPDARRRTLRLELEIRNALYRLTLLISAMNDELSMLPKPMGQYRNTVTALQAVLDIMTGLRKVRENIPVKETVSAVFRERREFVSCICISLYACEHAFRVRQPLPQFLPSARLALKTLVTQIEDSIRDTRRQDTQALGLSLVYAFAESEMLKDLVDALERLLGICRSLFGTAAWLDERRRPEDTLPMDEVGPHHGWYSTL</sequence>
<keyword evidence="2" id="KW-1185">Reference proteome</keyword>
<evidence type="ECO:0000313" key="1">
    <source>
        <dbReference type="EMBL" id="KAI0060839.1"/>
    </source>
</evidence>
<accession>A0ACB8SWS5</accession>
<reference evidence="1" key="2">
    <citation type="journal article" date="2022" name="New Phytol.">
        <title>Evolutionary transition to the ectomycorrhizal habit in the genomes of a hyperdiverse lineage of mushroom-forming fungi.</title>
        <authorList>
            <person name="Looney B."/>
            <person name="Miyauchi S."/>
            <person name="Morin E."/>
            <person name="Drula E."/>
            <person name="Courty P.E."/>
            <person name="Kohler A."/>
            <person name="Kuo A."/>
            <person name="LaButti K."/>
            <person name="Pangilinan J."/>
            <person name="Lipzen A."/>
            <person name="Riley R."/>
            <person name="Andreopoulos W."/>
            <person name="He G."/>
            <person name="Johnson J."/>
            <person name="Nolan M."/>
            <person name="Tritt A."/>
            <person name="Barry K.W."/>
            <person name="Grigoriev I.V."/>
            <person name="Nagy L.G."/>
            <person name="Hibbett D."/>
            <person name="Henrissat B."/>
            <person name="Matheny P.B."/>
            <person name="Labbe J."/>
            <person name="Martin F.M."/>
        </authorList>
    </citation>
    <scope>NUCLEOTIDE SEQUENCE</scope>
    <source>
        <strain evidence="1">HHB10654</strain>
    </source>
</reference>
<evidence type="ECO:0000313" key="2">
    <source>
        <dbReference type="Proteomes" id="UP000814140"/>
    </source>
</evidence>
<dbReference type="EMBL" id="MU277216">
    <property type="protein sequence ID" value="KAI0060839.1"/>
    <property type="molecule type" value="Genomic_DNA"/>
</dbReference>
<gene>
    <name evidence="1" type="ORF">BV25DRAFT_1827399</name>
</gene>
<organism evidence="1 2">
    <name type="scientific">Artomyces pyxidatus</name>
    <dbReference type="NCBI Taxonomy" id="48021"/>
    <lineage>
        <taxon>Eukaryota</taxon>
        <taxon>Fungi</taxon>
        <taxon>Dikarya</taxon>
        <taxon>Basidiomycota</taxon>
        <taxon>Agaricomycotina</taxon>
        <taxon>Agaricomycetes</taxon>
        <taxon>Russulales</taxon>
        <taxon>Auriscalpiaceae</taxon>
        <taxon>Artomyces</taxon>
    </lineage>
</organism>
<protein>
    <submittedName>
        <fullName evidence="1">Uncharacterized protein</fullName>
    </submittedName>
</protein>
<comment type="caution">
    <text evidence="1">The sequence shown here is derived from an EMBL/GenBank/DDBJ whole genome shotgun (WGS) entry which is preliminary data.</text>
</comment>
<dbReference type="Proteomes" id="UP000814140">
    <property type="component" value="Unassembled WGS sequence"/>
</dbReference>